<dbReference type="KEGG" id="amim:MIM_c37770"/>
<dbReference type="AlphaFoldDB" id="W0PFQ1"/>
<dbReference type="InterPro" id="IPR012334">
    <property type="entry name" value="Pectin_lyas_fold"/>
</dbReference>
<name>W0PFQ1_ADVMD</name>
<gene>
    <name evidence="1" type="ORF">MIM_c37770</name>
</gene>
<dbReference type="RefSeq" id="WP_025374535.1">
    <property type="nucleotide sequence ID" value="NZ_CP003915.1"/>
</dbReference>
<dbReference type="Proteomes" id="UP000019095">
    <property type="component" value="Chromosome"/>
</dbReference>
<dbReference type="GO" id="GO:0016829">
    <property type="term" value="F:lyase activity"/>
    <property type="evidence" value="ECO:0007669"/>
    <property type="project" value="UniProtKB-KW"/>
</dbReference>
<dbReference type="Gene3D" id="2.160.20.10">
    <property type="entry name" value="Single-stranded right-handed beta-helix, Pectin lyase-like"/>
    <property type="match status" value="1"/>
</dbReference>
<protein>
    <submittedName>
        <fullName evidence="1">Pectin lyase fold domain-containing protein</fullName>
    </submittedName>
</protein>
<dbReference type="SUPFAM" id="SSF51126">
    <property type="entry name" value="Pectin lyase-like"/>
    <property type="match status" value="1"/>
</dbReference>
<proteinExistence type="predicted"/>
<evidence type="ECO:0000313" key="2">
    <source>
        <dbReference type="Proteomes" id="UP000019095"/>
    </source>
</evidence>
<dbReference type="OrthoDB" id="242445at2"/>
<evidence type="ECO:0000313" key="1">
    <source>
        <dbReference type="EMBL" id="AHG65834.1"/>
    </source>
</evidence>
<dbReference type="EMBL" id="CP003915">
    <property type="protein sequence ID" value="AHG65834.1"/>
    <property type="molecule type" value="Genomic_DNA"/>
</dbReference>
<dbReference type="HOGENOM" id="CLU_833235_0_0_4"/>
<accession>W0PFQ1</accession>
<keyword evidence="2" id="KW-1185">Reference proteome</keyword>
<organism evidence="1 2">
    <name type="scientific">Advenella mimigardefordensis (strain DSM 17166 / LMG 22922 / DPN7)</name>
    <dbReference type="NCBI Taxonomy" id="1247726"/>
    <lineage>
        <taxon>Bacteria</taxon>
        <taxon>Pseudomonadati</taxon>
        <taxon>Pseudomonadota</taxon>
        <taxon>Betaproteobacteria</taxon>
        <taxon>Burkholderiales</taxon>
        <taxon>Alcaligenaceae</taxon>
    </lineage>
</organism>
<reference evidence="1 2" key="1">
    <citation type="journal article" date="2014" name="Microbiology">
        <title>Unravelling the complete genome sequence of Advenella mimigardefordensis strain DPN7T and novel insights in the catabolism of the xenobiotic polythioester precursor 3,3'-dithiodipropionate.</title>
        <authorList>
            <person name="Wubbeler J.H."/>
            <person name="Hiessl S."/>
            <person name="Schuldes J."/>
            <person name="Thurmer A."/>
            <person name="Daniel R."/>
            <person name="Steinbuchel A."/>
        </authorList>
    </citation>
    <scope>NUCLEOTIDE SEQUENCE [LARGE SCALE GENOMIC DNA]</scope>
    <source>
        <strain evidence="2">DSM 17166 / LMG 22922 / DPN7</strain>
    </source>
</reference>
<keyword evidence="1" id="KW-0456">Lyase</keyword>
<dbReference type="InterPro" id="IPR011050">
    <property type="entry name" value="Pectin_lyase_fold/virulence"/>
</dbReference>
<dbReference type="PATRIC" id="fig|1247726.3.peg.4170"/>
<dbReference type="eggNOG" id="ENOG5032YH1">
    <property type="taxonomic scope" value="Bacteria"/>
</dbReference>
<sequence length="333" mass="36818">MISQRFGYLGKCFLILLIALIYIPSWAFATEYYISPTGDDTNSGTTRELAFKSIAKALDVVYDSNHSANDVITVHVLPGTYTGQYKGIVLGKSLPTVKIVGEIKNGLRPVFSNGGIHKEWITLYAKDGQKLNLTIENIEVKKYFSVLSVVGDRDSASRGNSELTLKNNVFRTIGSKQTNSKGRIAFGAIRLINSSNNKIIGNQFIDIRNSEVCGGLHAIYLAHFSSKNKIINNVFDGTCGAPIKFRDRANGNVVENNKFVNLENVPALQEWFCDRVANKDCKKPAGECPSILNVERNNQFSVDSVPPIELMGRKVQRPWCSTKSFSGARIISQ</sequence>